<sequence>MELADSRTIERATELIRCCRVPRINVSIEDEALQRTNFEHFLHVLDASLPVVFDLIANWGTALTGYDRYRADDNVQFKADLALVIAEQYSDGKPGELLEYQTDSVALRQRINQFYQSAELEQLLTGGGGDRVLRRLYDHYRRVLTKQEWKHHPADVGGFVRIVELLYGPFPLTNPVELDDDTAAYILSVGVTLVEFFDPMYQRMGLQLFCALLGPRHKHVMRRTNIHQVVYSNAIKLTAKCKQEPFLDALWKCVYQYVELEESNFNDFSKWNTIDDIMETLLNGLMFESNLATSSIYLLYLLKLLAIDLPNYIIDELDELQSIDRKCHLYEPVCEQLRQDCLGGFHNRRYYRWIKRIIEMLPHEAIKCQGGTRMHGKYCHGVNLLFILVTFPIEPEALQAVHIKIQTNLVEFLNVFKQYEKQQSMVASQRGHVSNEFIYCLKGLVSISKTMLCFLTSLAAVYFPGHPDMATLGRQLADEYADCDSIMYNCMQSLIEKLR</sequence>
<organism evidence="1 2">
    <name type="scientific">Anopheles albimanus</name>
    <name type="common">New world malaria mosquito</name>
    <dbReference type="NCBI Taxonomy" id="7167"/>
    <lineage>
        <taxon>Eukaryota</taxon>
        <taxon>Metazoa</taxon>
        <taxon>Ecdysozoa</taxon>
        <taxon>Arthropoda</taxon>
        <taxon>Hexapoda</taxon>
        <taxon>Insecta</taxon>
        <taxon>Pterygota</taxon>
        <taxon>Neoptera</taxon>
        <taxon>Endopterygota</taxon>
        <taxon>Diptera</taxon>
        <taxon>Nematocera</taxon>
        <taxon>Culicoidea</taxon>
        <taxon>Culicidae</taxon>
        <taxon>Anophelinae</taxon>
        <taxon>Anopheles</taxon>
    </lineage>
</organism>
<accession>A0A8W7JJ85</accession>
<reference evidence="1" key="2">
    <citation type="submission" date="2022-08" db="UniProtKB">
        <authorList>
            <consortium name="EnsemblMetazoa"/>
        </authorList>
    </citation>
    <scope>IDENTIFICATION</scope>
    <source>
        <strain evidence="1">STECLA/ALBI9_A</strain>
    </source>
</reference>
<keyword evidence="2" id="KW-1185">Reference proteome</keyword>
<dbReference type="Proteomes" id="UP000069272">
    <property type="component" value="Chromosome 2R"/>
</dbReference>
<evidence type="ECO:0000313" key="2">
    <source>
        <dbReference type="Proteomes" id="UP000069272"/>
    </source>
</evidence>
<evidence type="ECO:0000313" key="1">
    <source>
        <dbReference type="EnsemblMetazoa" id="AALB003937-PA"/>
    </source>
</evidence>
<name>A0A8W7JJ85_ANOAL</name>
<dbReference type="AlphaFoldDB" id="A0A8W7JJ85"/>
<reference evidence="1 2" key="1">
    <citation type="journal article" date="2017" name="G3 (Bethesda)">
        <title>The Physical Genome Mapping of Anopheles albimanus Corrected Scaffold Misassemblies and Identified Interarm Rearrangements in Genus Anopheles.</title>
        <authorList>
            <person name="Artemov G.N."/>
            <person name="Peery A.N."/>
            <person name="Jiang X."/>
            <person name="Tu Z."/>
            <person name="Stegniy V.N."/>
            <person name="Sharakhova M.V."/>
            <person name="Sharakhov I.V."/>
        </authorList>
    </citation>
    <scope>NUCLEOTIDE SEQUENCE [LARGE SCALE GENOMIC DNA]</scope>
    <source>
        <strain evidence="1 2">ALBI9_A</strain>
    </source>
</reference>
<proteinExistence type="predicted"/>
<dbReference type="EnsemblMetazoa" id="AALB003937-RA">
    <property type="protein sequence ID" value="AALB003937-PA"/>
    <property type="gene ID" value="AALB003937"/>
</dbReference>
<dbReference type="GeneID" id="118460211"/>
<protein>
    <submittedName>
        <fullName evidence="1">Uncharacterized protein</fullName>
    </submittedName>
</protein>
<dbReference type="RefSeq" id="XP_035780219.1">
    <property type="nucleotide sequence ID" value="XM_035924326.1"/>
</dbReference>